<dbReference type="GO" id="GO:0004866">
    <property type="term" value="F:endopeptidase inhibitor activity"/>
    <property type="evidence" value="ECO:0007669"/>
    <property type="project" value="InterPro"/>
</dbReference>
<dbReference type="SMART" id="SM00452">
    <property type="entry name" value="STI"/>
    <property type="match status" value="1"/>
</dbReference>
<name>C6SWI5_SOYBN</name>
<comment type="similarity">
    <text evidence="1">Belongs to the protease inhibitor I3 (leguminous Kunitz-type inhibitor) family.</text>
</comment>
<dbReference type="ExpressionAtlas" id="C6SWI5">
    <property type="expression patterns" value="baseline and differential"/>
</dbReference>
<keyword evidence="3" id="KW-0732">Signal</keyword>
<dbReference type="SUPFAM" id="SSF50386">
    <property type="entry name" value="STI-like"/>
    <property type="match status" value="1"/>
</dbReference>
<dbReference type="GeneID" id="100305754"/>
<dbReference type="OrthoDB" id="1918435at2759"/>
<sequence>MSMRSIGTSLSLMVWLVIATSALAKSDNPPVLDTQGNPLEPGKDYYIKPAITDVGGRVTLLSRNNPCPLYVGQENSDAAEGLPLFFTPFAEEDDVVKVNRDFKLTFSAASICVQGTNWNLAEKDSESGRRLIAASGRDDYFRITETPIKGSYYIGWCPTDVCPFCRFDCGIVGGLRENGKILLALDGNVLPVVFEKAY</sequence>
<evidence type="ECO:0000256" key="2">
    <source>
        <dbReference type="ARBA" id="ARBA00023157"/>
    </source>
</evidence>
<dbReference type="KEGG" id="gmx:100305754"/>
<protein>
    <submittedName>
        <fullName evidence="4">Uncharacterized protein</fullName>
    </submittedName>
</protein>
<accession>C6SWI5</accession>
<dbReference type="AlphaFoldDB" id="C6SWI5"/>
<proteinExistence type="evidence at transcript level"/>
<feature type="signal peptide" evidence="3">
    <location>
        <begin position="1"/>
        <end position="24"/>
    </location>
</feature>
<dbReference type="EMBL" id="BT089528">
    <property type="protein sequence ID" value="ACU13608.1"/>
    <property type="molecule type" value="mRNA"/>
</dbReference>
<dbReference type="RefSeq" id="NP_001236241.2">
    <property type="nucleotide sequence ID" value="NM_001249312.2"/>
</dbReference>
<evidence type="ECO:0000256" key="1">
    <source>
        <dbReference type="ARBA" id="ARBA00005440"/>
    </source>
</evidence>
<dbReference type="MEROPS" id="I03.004"/>
<dbReference type="CDD" id="cd23367">
    <property type="entry name" value="beta-trefoil_STI_KPI104-like"/>
    <property type="match status" value="1"/>
</dbReference>
<keyword evidence="2" id="KW-1015">Disulfide bond</keyword>
<dbReference type="Gene3D" id="2.80.10.50">
    <property type="match status" value="1"/>
</dbReference>
<dbReference type="Pfam" id="PF00197">
    <property type="entry name" value="Kunitz_legume"/>
    <property type="match status" value="1"/>
</dbReference>
<dbReference type="PRINTS" id="PR00291">
    <property type="entry name" value="KUNITZINHBTR"/>
</dbReference>
<dbReference type="PANTHER" id="PTHR33107">
    <property type="entry name" value="KUNITZ TRYPSIN INHIBITOR 2"/>
    <property type="match status" value="1"/>
</dbReference>
<dbReference type="InterPro" id="IPR011065">
    <property type="entry name" value="Kunitz_inhibitor_STI-like_sf"/>
</dbReference>
<dbReference type="PANTHER" id="PTHR33107:SF81">
    <property type="entry name" value="TRYPSIN INHIBITOR A"/>
    <property type="match status" value="1"/>
</dbReference>
<evidence type="ECO:0000313" key="4">
    <source>
        <dbReference type="EMBL" id="ACU13608.1"/>
    </source>
</evidence>
<feature type="chain" id="PRO_5002970833" evidence="3">
    <location>
        <begin position="25"/>
        <end position="198"/>
    </location>
</feature>
<evidence type="ECO:0000256" key="3">
    <source>
        <dbReference type="SAM" id="SignalP"/>
    </source>
</evidence>
<reference evidence="4" key="1">
    <citation type="submission" date="2009-08" db="EMBL/GenBank/DDBJ databases">
        <authorList>
            <person name="Cheung F."/>
            <person name="Xiao Y."/>
            <person name="Chan A."/>
            <person name="Moskal W."/>
            <person name="Town C.D."/>
        </authorList>
    </citation>
    <scope>NUCLEOTIDE SEQUENCE</scope>
</reference>
<dbReference type="InterPro" id="IPR002160">
    <property type="entry name" value="Prot_inh_Kunz-lg"/>
</dbReference>
<organism evidence="4">
    <name type="scientific">Glycine max</name>
    <name type="common">Soybean</name>
    <name type="synonym">Glycine hispida</name>
    <dbReference type="NCBI Taxonomy" id="3847"/>
    <lineage>
        <taxon>Eukaryota</taxon>
        <taxon>Viridiplantae</taxon>
        <taxon>Streptophyta</taxon>
        <taxon>Embryophyta</taxon>
        <taxon>Tracheophyta</taxon>
        <taxon>Spermatophyta</taxon>
        <taxon>Magnoliopsida</taxon>
        <taxon>eudicotyledons</taxon>
        <taxon>Gunneridae</taxon>
        <taxon>Pentapetalae</taxon>
        <taxon>rosids</taxon>
        <taxon>fabids</taxon>
        <taxon>Fabales</taxon>
        <taxon>Fabaceae</taxon>
        <taxon>Papilionoideae</taxon>
        <taxon>50 kb inversion clade</taxon>
        <taxon>NPAAA clade</taxon>
        <taxon>indigoferoid/millettioid clade</taxon>
        <taxon>Phaseoleae</taxon>
        <taxon>Glycine</taxon>
        <taxon>Glycine subgen. Soja</taxon>
    </lineage>
</organism>